<evidence type="ECO:0000313" key="2">
    <source>
        <dbReference type="Proteomes" id="UP000308836"/>
    </source>
</evidence>
<sequence>MVGNKSRSFYNKYGGIYMRNNFANILASGSNLFEQSNGTLLYFNPKANVSYTISPVHRKTFNTLRMRVVLTVISLIFFYLLFQLNLFLSISLSAVIFIFLEYRYHSFLKKMPRTVGFPKKARATAVNEEIKVSKEGLILRLTLYCLLAILLVVNTFVPGAVHGHPALESASYCLAVFALYMAYQYGMLLAHKEKKGKR</sequence>
<dbReference type="EMBL" id="SRYG01000020">
    <property type="protein sequence ID" value="TGY65234.1"/>
    <property type="molecule type" value="Genomic_DNA"/>
</dbReference>
<gene>
    <name evidence="1" type="ORF">E5336_09385</name>
</gene>
<accession>A0AC61R5H0</accession>
<evidence type="ECO:0000313" key="1">
    <source>
        <dbReference type="EMBL" id="TGY65234.1"/>
    </source>
</evidence>
<organism evidence="1 2">
    <name type="scientific">Dubosiella muris</name>
    <dbReference type="NCBI Taxonomy" id="3038133"/>
    <lineage>
        <taxon>Bacteria</taxon>
        <taxon>Bacillati</taxon>
        <taxon>Bacillota</taxon>
        <taxon>Erysipelotrichia</taxon>
        <taxon>Erysipelotrichales</taxon>
        <taxon>Erysipelotrichaceae</taxon>
        <taxon>Dubosiella</taxon>
    </lineage>
</organism>
<comment type="caution">
    <text evidence="1">The sequence shown here is derived from an EMBL/GenBank/DDBJ whole genome shotgun (WGS) entry which is preliminary data.</text>
</comment>
<name>A0AC61R5H0_9FIRM</name>
<protein>
    <submittedName>
        <fullName evidence="1">Uncharacterized protein</fullName>
    </submittedName>
</protein>
<keyword evidence="2" id="KW-1185">Reference proteome</keyword>
<proteinExistence type="predicted"/>
<dbReference type="Proteomes" id="UP000308836">
    <property type="component" value="Unassembled WGS sequence"/>
</dbReference>
<reference evidence="1" key="1">
    <citation type="submission" date="2019-04" db="EMBL/GenBank/DDBJ databases">
        <title>Microbes associate with the intestines of laboratory mice.</title>
        <authorList>
            <person name="Navarre W."/>
            <person name="Wong E."/>
            <person name="Huang K."/>
            <person name="Tropini C."/>
            <person name="Ng K."/>
            <person name="Yu B."/>
        </authorList>
    </citation>
    <scope>NUCLEOTIDE SEQUENCE</scope>
    <source>
        <strain evidence="1">NM09_H32</strain>
    </source>
</reference>